<keyword evidence="2" id="KW-1185">Reference proteome</keyword>
<dbReference type="EMBL" id="NOIF01000177">
    <property type="protein sequence ID" value="OZS42193.1"/>
    <property type="molecule type" value="Genomic_DNA"/>
</dbReference>
<evidence type="ECO:0000313" key="2">
    <source>
        <dbReference type="Proteomes" id="UP000215999"/>
    </source>
</evidence>
<comment type="caution">
    <text evidence="1">The sequence shown here is derived from an EMBL/GenBank/DDBJ whole genome shotgun (WGS) entry which is preliminary data.</text>
</comment>
<reference evidence="1 2" key="1">
    <citation type="journal article" date="2016" name="Antonie Van Leeuwenhoek">
        <title>Photobacterium sanguinicancri sp. nov. isolated from marine animals.</title>
        <authorList>
            <person name="Gomez-Gil B."/>
            <person name="Roque A."/>
            <person name="Rotllant G."/>
            <person name="Romalde J.L."/>
            <person name="Doce A."/>
            <person name="Eggermont M."/>
            <person name="Defoirdt T."/>
        </authorList>
    </citation>
    <scope>NUCLEOTIDE SEQUENCE [LARGE SCALE GENOMIC DNA]</scope>
    <source>
        <strain evidence="1 2">CAIM 1827</strain>
    </source>
</reference>
<protein>
    <submittedName>
        <fullName evidence="1">Uncharacterized protein</fullName>
    </submittedName>
</protein>
<dbReference type="RefSeq" id="WP_094958356.1">
    <property type="nucleotide sequence ID" value="NZ_NOIF01000177.1"/>
</dbReference>
<name>A0ABX4FTI1_9GAMM</name>
<evidence type="ECO:0000313" key="1">
    <source>
        <dbReference type="EMBL" id="OZS42193.1"/>
    </source>
</evidence>
<sequence>MKSDGYISAPDAIWKLFKVRLSEHKAFKDLIYSFIRNRSEGKSFLDSKEELQSNPGANSRNNHFIHKNSLTKLYNAIILQAFFIETKKVKAIFSNPKMRKRAAELMAVVLKDRQCILGITLQSNEVEALLNVMNSDASLDALRLPNPFSELPQLSLSGMTSVTQALIAQSASLSQGSSMMLHFFNGDLEEAYQASCLLHSTDPVLNKYHSLVQQQYHEATEFDNLLDDLLN</sequence>
<dbReference type="Proteomes" id="UP000215999">
    <property type="component" value="Unassembled WGS sequence"/>
</dbReference>
<proteinExistence type="predicted"/>
<organism evidence="1 2">
    <name type="scientific">Photobacterium sanguinicancri</name>
    <dbReference type="NCBI Taxonomy" id="875932"/>
    <lineage>
        <taxon>Bacteria</taxon>
        <taxon>Pseudomonadati</taxon>
        <taxon>Pseudomonadota</taxon>
        <taxon>Gammaproteobacteria</taxon>
        <taxon>Vibrionales</taxon>
        <taxon>Vibrionaceae</taxon>
        <taxon>Photobacterium</taxon>
    </lineage>
</organism>
<accession>A0ABX4FTI1</accession>
<gene>
    <name evidence="1" type="ORF">ASV53_19740</name>
</gene>